<dbReference type="AlphaFoldDB" id="A0A0P4WFR4"/>
<dbReference type="EMBL" id="GDRN01059000">
    <property type="protein sequence ID" value="JAI65542.1"/>
    <property type="molecule type" value="Transcribed_RNA"/>
</dbReference>
<dbReference type="PROSITE" id="PS50878">
    <property type="entry name" value="RT_POL"/>
    <property type="match status" value="1"/>
</dbReference>
<reference evidence="2" key="1">
    <citation type="submission" date="2015-09" db="EMBL/GenBank/DDBJ databases">
        <title>Scylla olivacea transcriptome.</title>
        <authorList>
            <person name="Ikhwanuddin M."/>
        </authorList>
    </citation>
    <scope>NUCLEOTIDE SEQUENCE</scope>
</reference>
<accession>A0A0P4WFR4</accession>
<sequence>MVSEKYVKLIMEMYRNVKTRVKTVAGMTESFDVRVRLHQGSAVSPVLFNVVFDVLTERVRRGIPGDIVYADDVVLVGESKSGGENGGVVYSTGKAGIASK</sequence>
<protein>
    <recommendedName>
        <fullName evidence="1">Reverse transcriptase domain-containing protein</fullName>
    </recommendedName>
</protein>
<organism evidence="2">
    <name type="scientific">Scylla olivacea</name>
    <name type="common">Orange mud crab</name>
    <name type="synonym">Cancer olivacea</name>
    <dbReference type="NCBI Taxonomy" id="85551"/>
    <lineage>
        <taxon>Eukaryota</taxon>
        <taxon>Metazoa</taxon>
        <taxon>Ecdysozoa</taxon>
        <taxon>Arthropoda</taxon>
        <taxon>Crustacea</taxon>
        <taxon>Multicrustacea</taxon>
        <taxon>Malacostraca</taxon>
        <taxon>Eumalacostraca</taxon>
        <taxon>Eucarida</taxon>
        <taxon>Decapoda</taxon>
        <taxon>Pleocyemata</taxon>
        <taxon>Brachyura</taxon>
        <taxon>Eubrachyura</taxon>
        <taxon>Portunoidea</taxon>
        <taxon>Portunidae</taxon>
        <taxon>Portuninae</taxon>
        <taxon>Scylla</taxon>
    </lineage>
</organism>
<proteinExistence type="predicted"/>
<evidence type="ECO:0000313" key="2">
    <source>
        <dbReference type="EMBL" id="JAI65542.1"/>
    </source>
</evidence>
<feature type="domain" description="Reverse transcriptase" evidence="1">
    <location>
        <begin position="1"/>
        <end position="100"/>
    </location>
</feature>
<name>A0A0P4WFR4_SCYOL</name>
<dbReference type="InterPro" id="IPR000477">
    <property type="entry name" value="RT_dom"/>
</dbReference>
<evidence type="ECO:0000259" key="1">
    <source>
        <dbReference type="PROSITE" id="PS50878"/>
    </source>
</evidence>
<dbReference type="EMBL" id="GDRN01059003">
    <property type="protein sequence ID" value="JAI65541.1"/>
    <property type="molecule type" value="Transcribed_RNA"/>
</dbReference>